<keyword evidence="4 12" id="KW-0812">Transmembrane</keyword>
<dbReference type="Pfam" id="PF02355">
    <property type="entry name" value="SecD_SecF_C"/>
    <property type="match status" value="1"/>
</dbReference>
<comment type="subunit">
    <text evidence="12">Forms a complex with SecD. Part of the essential Sec protein translocation apparatus which comprises SecA, SecYEG and auxiliary proteins SecDF. Other proteins may also be involved.</text>
</comment>
<dbReference type="NCBIfam" id="TIGR00966">
    <property type="entry name" value="transloc_SecF"/>
    <property type="match status" value="1"/>
</dbReference>
<dbReference type="Proteomes" id="UP001172911">
    <property type="component" value="Unassembled WGS sequence"/>
</dbReference>
<organism evidence="14 15">
    <name type="scientific">Desulforamulus aquiferis</name>
    <dbReference type="NCBI Taxonomy" id="1397668"/>
    <lineage>
        <taxon>Bacteria</taxon>
        <taxon>Bacillati</taxon>
        <taxon>Bacillota</taxon>
        <taxon>Clostridia</taxon>
        <taxon>Eubacteriales</taxon>
        <taxon>Peptococcaceae</taxon>
        <taxon>Desulforamulus</taxon>
    </lineage>
</organism>
<dbReference type="GO" id="GO:0015450">
    <property type="term" value="F:protein-transporting ATPase activity"/>
    <property type="evidence" value="ECO:0007669"/>
    <property type="project" value="InterPro"/>
</dbReference>
<dbReference type="Pfam" id="PF07549">
    <property type="entry name" value="Sec_GG"/>
    <property type="match status" value="1"/>
</dbReference>
<feature type="transmembrane region" description="Helical" evidence="12">
    <location>
        <begin position="228"/>
        <end position="246"/>
    </location>
</feature>
<keyword evidence="8 12" id="KW-0472">Membrane</keyword>
<comment type="subcellular location">
    <subcellularLocation>
        <location evidence="1 12">Cell membrane</location>
        <topology evidence="1 12">Multi-pass membrane protein</topology>
    </subcellularLocation>
</comment>
<evidence type="ECO:0000256" key="4">
    <source>
        <dbReference type="ARBA" id="ARBA00022692"/>
    </source>
</evidence>
<evidence type="ECO:0000256" key="10">
    <source>
        <dbReference type="ARBA" id="ARBA00060856"/>
    </source>
</evidence>
<dbReference type="GO" id="GO:0043952">
    <property type="term" value="P:protein transport by the Sec complex"/>
    <property type="evidence" value="ECO:0007669"/>
    <property type="project" value="UniProtKB-UniRule"/>
</dbReference>
<dbReference type="Gene3D" id="3.30.70.2040">
    <property type="match status" value="1"/>
</dbReference>
<dbReference type="GO" id="GO:0006605">
    <property type="term" value="P:protein targeting"/>
    <property type="evidence" value="ECO:0007669"/>
    <property type="project" value="UniProtKB-UniRule"/>
</dbReference>
<name>A0AAW7ZJI5_9FIRM</name>
<evidence type="ECO:0000256" key="6">
    <source>
        <dbReference type="ARBA" id="ARBA00022989"/>
    </source>
</evidence>
<evidence type="ECO:0000256" key="3">
    <source>
        <dbReference type="ARBA" id="ARBA00022475"/>
    </source>
</evidence>
<evidence type="ECO:0000313" key="15">
    <source>
        <dbReference type="Proteomes" id="UP001172911"/>
    </source>
</evidence>
<evidence type="ECO:0000256" key="2">
    <source>
        <dbReference type="ARBA" id="ARBA00022448"/>
    </source>
</evidence>
<gene>
    <name evidence="12 14" type="primary">secF</name>
    <name evidence="14" type="ORF">P6N53_16690</name>
</gene>
<keyword evidence="3 12" id="KW-1003">Cell membrane</keyword>
<protein>
    <recommendedName>
        <fullName evidence="12">Protein-export membrane protein SecF</fullName>
    </recommendedName>
</protein>
<dbReference type="InterPro" id="IPR005665">
    <property type="entry name" value="SecF_bac"/>
</dbReference>
<feature type="transmembrane region" description="Helical" evidence="12">
    <location>
        <begin position="149"/>
        <end position="170"/>
    </location>
</feature>
<comment type="similarity">
    <text evidence="11">In the N-terminal section; belongs to the SecD/SecF family. SecD subfamily.</text>
</comment>
<keyword evidence="6 12" id="KW-1133">Transmembrane helix</keyword>
<dbReference type="SUPFAM" id="SSF82866">
    <property type="entry name" value="Multidrug efflux transporter AcrB transmembrane domain"/>
    <property type="match status" value="1"/>
</dbReference>
<dbReference type="PANTHER" id="PTHR30081">
    <property type="entry name" value="PROTEIN-EXPORT MEMBRANE PROTEIN SEC"/>
    <property type="match status" value="1"/>
</dbReference>
<dbReference type="InterPro" id="IPR055344">
    <property type="entry name" value="SecD_SecF_C_bact"/>
</dbReference>
<evidence type="ECO:0000256" key="11">
    <source>
        <dbReference type="ARBA" id="ARBA00061053"/>
    </source>
</evidence>
<dbReference type="InterPro" id="IPR022645">
    <property type="entry name" value="SecD/SecF_bac"/>
</dbReference>
<dbReference type="GO" id="GO:0005886">
    <property type="term" value="C:plasma membrane"/>
    <property type="evidence" value="ECO:0007669"/>
    <property type="project" value="UniProtKB-SubCell"/>
</dbReference>
<dbReference type="AlphaFoldDB" id="A0AAW7ZJI5"/>
<comment type="similarity">
    <text evidence="12">Belongs to the SecD/SecF family. SecF subfamily.</text>
</comment>
<feature type="transmembrane region" description="Helical" evidence="12">
    <location>
        <begin position="252"/>
        <end position="276"/>
    </location>
</feature>
<feature type="transmembrane region" description="Helical" evidence="12">
    <location>
        <begin position="125"/>
        <end position="142"/>
    </location>
</feature>
<evidence type="ECO:0000259" key="13">
    <source>
        <dbReference type="Pfam" id="PF02355"/>
    </source>
</evidence>
<proteinExistence type="inferred from homology"/>
<dbReference type="HAMAP" id="MF_01464_B">
    <property type="entry name" value="SecF_B"/>
    <property type="match status" value="1"/>
</dbReference>
<dbReference type="NCBIfam" id="TIGR00916">
    <property type="entry name" value="2A0604s01"/>
    <property type="match status" value="1"/>
</dbReference>
<reference evidence="14" key="1">
    <citation type="journal article" date="2023" name="J. Hazard. Mater.">
        <title>Anaerobic biodegradation of pyrene and benzo[a]pyrene by a new sulfate-reducing Desulforamulus aquiferis strain DSA.</title>
        <authorList>
            <person name="Zhang Z."/>
            <person name="Sun J."/>
            <person name="Gong X."/>
            <person name="Wang C."/>
            <person name="Wang H."/>
        </authorList>
    </citation>
    <scope>NUCLEOTIDE SEQUENCE</scope>
    <source>
        <strain evidence="14">DSA</strain>
    </source>
</reference>
<comment type="caution">
    <text evidence="14">The sequence shown here is derived from an EMBL/GenBank/DDBJ whole genome shotgun (WGS) entry which is preliminary data.</text>
</comment>
<evidence type="ECO:0000256" key="12">
    <source>
        <dbReference type="HAMAP-Rule" id="MF_01464"/>
    </source>
</evidence>
<keyword evidence="5 12" id="KW-0653">Protein transport</keyword>
<evidence type="ECO:0000256" key="8">
    <source>
        <dbReference type="ARBA" id="ARBA00023136"/>
    </source>
</evidence>
<dbReference type="EMBL" id="JARPTC010000026">
    <property type="protein sequence ID" value="MDO7788856.1"/>
    <property type="molecule type" value="Genomic_DNA"/>
</dbReference>
<evidence type="ECO:0000256" key="1">
    <source>
        <dbReference type="ARBA" id="ARBA00004651"/>
    </source>
</evidence>
<dbReference type="InterPro" id="IPR022813">
    <property type="entry name" value="SecD/SecF_arch_bac"/>
</dbReference>
<keyword evidence="15" id="KW-1185">Reference proteome</keyword>
<feature type="transmembrane region" description="Helical" evidence="12">
    <location>
        <begin position="12"/>
        <end position="32"/>
    </location>
</feature>
<dbReference type="FunFam" id="1.20.1640.10:FF:000024">
    <property type="entry name" value="Multifunctional fusion protein"/>
    <property type="match status" value="1"/>
</dbReference>
<dbReference type="InterPro" id="IPR022646">
    <property type="entry name" value="SecD/SecF_CS"/>
</dbReference>
<evidence type="ECO:0000256" key="5">
    <source>
        <dbReference type="ARBA" id="ARBA00022927"/>
    </source>
</evidence>
<feature type="domain" description="Protein export membrane protein SecD/SecF C-terminal" evidence="13">
    <location>
        <begin position="105"/>
        <end position="280"/>
    </location>
</feature>
<sequence length="293" mass="32404">MLFHVIKQRKNWYIISLAILILGVGSLLTQGLNLGIDFTGGNIVELRFDQPVAVQDVRDTLAEFNLQDSRVQSSGENTYLIRTKVISQEESDQAFSAVSEKLGGATVLRNELVGPVIGKELTKDALLALGVAGILMVIYISWRFEFLQGVAAIAAILHDVLVMVGMASLLQIEIESFFVAAVLTIVGYSINGTIIIFDRVRENLRLNRREDLAELVNKSVWQTMGRAINTNLTVVIVLLALIFLGGHTIQNFVALLLVGVLTGTYTSIFISSTLWYDLRNNRKKRNRTVKSPA</sequence>
<comment type="function">
    <text evidence="9 12">Part of the Sec protein translocase complex. Interacts with the SecYEG preprotein conducting channel. SecDF uses the proton motive force (PMF) to complete protein translocation after the ATP-dependent function of SecA.</text>
</comment>
<reference evidence="14" key="2">
    <citation type="submission" date="2023-03" db="EMBL/GenBank/DDBJ databases">
        <authorList>
            <person name="Zhang Z."/>
        </authorList>
    </citation>
    <scope>NUCLEOTIDE SEQUENCE</scope>
    <source>
        <strain evidence="14">DSA</strain>
    </source>
</reference>
<evidence type="ECO:0000256" key="7">
    <source>
        <dbReference type="ARBA" id="ARBA00023010"/>
    </source>
</evidence>
<comment type="similarity">
    <text evidence="10">In the C-terminal section; belongs to the SecD/SecF family. SecF subfamily.</text>
</comment>
<feature type="transmembrane region" description="Helical" evidence="12">
    <location>
        <begin position="176"/>
        <end position="197"/>
    </location>
</feature>
<dbReference type="RefSeq" id="WP_304545171.1">
    <property type="nucleotide sequence ID" value="NZ_JARPTC010000026.1"/>
</dbReference>
<dbReference type="InterPro" id="IPR048634">
    <property type="entry name" value="SecD_SecF_C"/>
</dbReference>
<keyword evidence="7 12" id="KW-0811">Translocation</keyword>
<dbReference type="PRINTS" id="PR01755">
    <property type="entry name" value="SECFTRNLCASE"/>
</dbReference>
<dbReference type="Gene3D" id="1.20.1640.10">
    <property type="entry name" value="Multidrug efflux transporter AcrB transmembrane domain"/>
    <property type="match status" value="1"/>
</dbReference>
<dbReference type="PANTHER" id="PTHR30081:SF8">
    <property type="entry name" value="PROTEIN TRANSLOCASE SUBUNIT SECF"/>
    <property type="match status" value="1"/>
</dbReference>
<accession>A0AAW7ZJI5</accession>
<keyword evidence="2 12" id="KW-0813">Transport</keyword>
<dbReference type="GO" id="GO:0065002">
    <property type="term" value="P:intracellular protein transmembrane transport"/>
    <property type="evidence" value="ECO:0007669"/>
    <property type="project" value="UniProtKB-UniRule"/>
</dbReference>
<evidence type="ECO:0000256" key="9">
    <source>
        <dbReference type="ARBA" id="ARBA00059018"/>
    </source>
</evidence>
<evidence type="ECO:0000313" key="14">
    <source>
        <dbReference type="EMBL" id="MDO7788856.1"/>
    </source>
</evidence>